<evidence type="ECO:0000313" key="2">
    <source>
        <dbReference type="Proteomes" id="UP000295129"/>
    </source>
</evidence>
<evidence type="ECO:0000313" key="1">
    <source>
        <dbReference type="EMBL" id="TDN49172.1"/>
    </source>
</evidence>
<keyword evidence="2" id="KW-1185">Reference proteome</keyword>
<name>A0A4V3BMA4_9RHOO</name>
<reference evidence="1 2" key="1">
    <citation type="submission" date="2019-03" db="EMBL/GenBank/DDBJ databases">
        <title>Genomic Encyclopedia of Type Strains, Phase IV (KMG-IV): sequencing the most valuable type-strain genomes for metagenomic binning, comparative biology and taxonomic classification.</title>
        <authorList>
            <person name="Goeker M."/>
        </authorList>
    </citation>
    <scope>NUCLEOTIDE SEQUENCE [LARGE SCALE GENOMIC DNA]</scope>
    <source>
        <strain evidence="1 2">DSM 12121</strain>
    </source>
</reference>
<organism evidence="1 2">
    <name type="scientific">Azoarcus indigens</name>
    <dbReference type="NCBI Taxonomy" id="29545"/>
    <lineage>
        <taxon>Bacteria</taxon>
        <taxon>Pseudomonadati</taxon>
        <taxon>Pseudomonadota</taxon>
        <taxon>Betaproteobacteria</taxon>
        <taxon>Rhodocyclales</taxon>
        <taxon>Zoogloeaceae</taxon>
        <taxon>Azoarcus</taxon>
    </lineage>
</organism>
<dbReference type="EMBL" id="SNVV01000012">
    <property type="protein sequence ID" value="TDN49172.1"/>
    <property type="molecule type" value="Genomic_DNA"/>
</dbReference>
<dbReference type="Proteomes" id="UP000295129">
    <property type="component" value="Unassembled WGS sequence"/>
</dbReference>
<dbReference type="AlphaFoldDB" id="A0A4V3BMA4"/>
<comment type="caution">
    <text evidence="1">The sequence shown here is derived from an EMBL/GenBank/DDBJ whole genome shotgun (WGS) entry which is preliminary data.</text>
</comment>
<proteinExistence type="predicted"/>
<accession>A0A4V3BMA4</accession>
<protein>
    <submittedName>
        <fullName evidence="1">Uncharacterized protein</fullName>
    </submittedName>
</protein>
<gene>
    <name evidence="1" type="ORF">C7389_11223</name>
</gene>
<sequence>MRQARLALLQSGMLDQVEAGITGMAGDAGAAARIEWDFAGTVERHSPLVGLLVSELGITDSQLDDLFRLAGSL</sequence>